<feature type="transmembrane region" description="Helical" evidence="1">
    <location>
        <begin position="35"/>
        <end position="59"/>
    </location>
</feature>
<dbReference type="AlphaFoldDB" id="A0A933SIT6"/>
<dbReference type="Pfam" id="PF10066">
    <property type="entry name" value="DUF2304"/>
    <property type="match status" value="1"/>
</dbReference>
<dbReference type="Proteomes" id="UP000696931">
    <property type="component" value="Unassembled WGS sequence"/>
</dbReference>
<dbReference type="EMBL" id="JACRIW010000118">
    <property type="protein sequence ID" value="MBI5171083.1"/>
    <property type="molecule type" value="Genomic_DNA"/>
</dbReference>
<evidence type="ECO:0000313" key="2">
    <source>
        <dbReference type="EMBL" id="MBI5171083.1"/>
    </source>
</evidence>
<accession>A0A933SIT6</accession>
<comment type="caution">
    <text evidence="2">The sequence shown here is derived from an EMBL/GenBank/DDBJ whole genome shotgun (WGS) entry which is preliminary data.</text>
</comment>
<dbReference type="InterPro" id="IPR019277">
    <property type="entry name" value="DUF2304"/>
</dbReference>
<keyword evidence="1" id="KW-0812">Transmembrane</keyword>
<evidence type="ECO:0000256" key="1">
    <source>
        <dbReference type="SAM" id="Phobius"/>
    </source>
</evidence>
<name>A0A933SIT6_UNCEI</name>
<feature type="transmembrane region" description="Helical" evidence="1">
    <location>
        <begin position="6"/>
        <end position="23"/>
    </location>
</feature>
<reference evidence="2" key="1">
    <citation type="submission" date="2020-07" db="EMBL/GenBank/DDBJ databases">
        <title>Huge and variable diversity of episymbiotic CPR bacteria and DPANN archaea in groundwater ecosystems.</title>
        <authorList>
            <person name="He C.Y."/>
            <person name="Keren R."/>
            <person name="Whittaker M."/>
            <person name="Farag I.F."/>
            <person name="Doudna J."/>
            <person name="Cate J.H.D."/>
            <person name="Banfield J.F."/>
        </authorList>
    </citation>
    <scope>NUCLEOTIDE SEQUENCE</scope>
    <source>
        <strain evidence="2">NC_groundwater_1813_Pr3_B-0.1um_71_17</strain>
    </source>
</reference>
<organism evidence="2 3">
    <name type="scientific">Eiseniibacteriota bacterium</name>
    <dbReference type="NCBI Taxonomy" id="2212470"/>
    <lineage>
        <taxon>Bacteria</taxon>
        <taxon>Candidatus Eiseniibacteriota</taxon>
    </lineage>
</organism>
<sequence length="125" mass="13811">MAFLSRTQIVVAVGAVLLALYVLDLVRRRRLSEEYSLLWVIATAVIAVLGFSTPLLVWITDLLGMMGAASTVFAFGLAFAVAMLLYLSIKLSRLGFENHALTRDLALLRHELDEMRARDGGEESK</sequence>
<keyword evidence="1" id="KW-1133">Transmembrane helix</keyword>
<keyword evidence="1" id="KW-0472">Membrane</keyword>
<evidence type="ECO:0000313" key="3">
    <source>
        <dbReference type="Proteomes" id="UP000696931"/>
    </source>
</evidence>
<protein>
    <submittedName>
        <fullName evidence="2">DUF2304 domain-containing protein</fullName>
    </submittedName>
</protein>
<feature type="transmembrane region" description="Helical" evidence="1">
    <location>
        <begin position="65"/>
        <end position="87"/>
    </location>
</feature>
<gene>
    <name evidence="2" type="ORF">HZA61_16475</name>
</gene>
<proteinExistence type="predicted"/>